<sequence>MVHVLLHKFFSYLSLRIGIFVLSFFKISGGAIIAATGWLQVAQLDTHPLAVFDTVALYFHTIVFSVLAVVGLFGLINATTKRRGLVQCYAVLLVIILLVSIGSGVVALYSLFRVKDTQTVKRCMHGATDSLTENVCENGIAIFKATGVTIYIVSWAILTYSYLIAVRYAAHLAKEIDDREVQAPVTLWGKPISGPEPLITYNSVGAPGYNQGYAFSRAHEPEYIAKAV</sequence>
<dbReference type="AlphaFoldDB" id="A0AA39UAU2"/>
<evidence type="ECO:0000256" key="1">
    <source>
        <dbReference type="SAM" id="Phobius"/>
    </source>
</evidence>
<organism evidence="2 3">
    <name type="scientific">Armillaria novae-zelandiae</name>
    <dbReference type="NCBI Taxonomy" id="153914"/>
    <lineage>
        <taxon>Eukaryota</taxon>
        <taxon>Fungi</taxon>
        <taxon>Dikarya</taxon>
        <taxon>Basidiomycota</taxon>
        <taxon>Agaricomycotina</taxon>
        <taxon>Agaricomycetes</taxon>
        <taxon>Agaricomycetidae</taxon>
        <taxon>Agaricales</taxon>
        <taxon>Marasmiineae</taxon>
        <taxon>Physalacriaceae</taxon>
        <taxon>Armillaria</taxon>
    </lineage>
</organism>
<feature type="transmembrane region" description="Helical" evidence="1">
    <location>
        <begin position="88"/>
        <end position="112"/>
    </location>
</feature>
<gene>
    <name evidence="2" type="ORF">IW261DRAFT_1467978</name>
</gene>
<proteinExistence type="predicted"/>
<protein>
    <submittedName>
        <fullName evidence="2">Uncharacterized protein</fullName>
    </submittedName>
</protein>
<keyword evidence="1" id="KW-0812">Transmembrane</keyword>
<keyword evidence="1" id="KW-0472">Membrane</keyword>
<evidence type="ECO:0000313" key="2">
    <source>
        <dbReference type="EMBL" id="KAK0482487.1"/>
    </source>
</evidence>
<dbReference type="EMBL" id="JAUEPR010000007">
    <property type="protein sequence ID" value="KAK0482487.1"/>
    <property type="molecule type" value="Genomic_DNA"/>
</dbReference>
<dbReference type="Proteomes" id="UP001175227">
    <property type="component" value="Unassembled WGS sequence"/>
</dbReference>
<keyword evidence="1" id="KW-1133">Transmembrane helix</keyword>
<accession>A0AA39UAU2</accession>
<reference evidence="2" key="1">
    <citation type="submission" date="2023-06" db="EMBL/GenBank/DDBJ databases">
        <authorList>
            <consortium name="Lawrence Berkeley National Laboratory"/>
            <person name="Ahrendt S."/>
            <person name="Sahu N."/>
            <person name="Indic B."/>
            <person name="Wong-Bajracharya J."/>
            <person name="Merenyi Z."/>
            <person name="Ke H.-M."/>
            <person name="Monk M."/>
            <person name="Kocsube S."/>
            <person name="Drula E."/>
            <person name="Lipzen A."/>
            <person name="Balint B."/>
            <person name="Henrissat B."/>
            <person name="Andreopoulos B."/>
            <person name="Martin F.M."/>
            <person name="Harder C.B."/>
            <person name="Rigling D."/>
            <person name="Ford K.L."/>
            <person name="Foster G.D."/>
            <person name="Pangilinan J."/>
            <person name="Papanicolaou A."/>
            <person name="Barry K."/>
            <person name="LaButti K."/>
            <person name="Viragh M."/>
            <person name="Koriabine M."/>
            <person name="Yan M."/>
            <person name="Riley R."/>
            <person name="Champramary S."/>
            <person name="Plett K.L."/>
            <person name="Tsai I.J."/>
            <person name="Slot J."/>
            <person name="Sipos G."/>
            <person name="Plett J."/>
            <person name="Nagy L.G."/>
            <person name="Grigoriev I.V."/>
        </authorList>
    </citation>
    <scope>NUCLEOTIDE SEQUENCE</scope>
    <source>
        <strain evidence="2">ICMP 16352</strain>
    </source>
</reference>
<evidence type="ECO:0000313" key="3">
    <source>
        <dbReference type="Proteomes" id="UP001175227"/>
    </source>
</evidence>
<keyword evidence="3" id="KW-1185">Reference proteome</keyword>
<feature type="transmembrane region" description="Helical" evidence="1">
    <location>
        <begin position="148"/>
        <end position="170"/>
    </location>
</feature>
<comment type="caution">
    <text evidence="2">The sequence shown here is derived from an EMBL/GenBank/DDBJ whole genome shotgun (WGS) entry which is preliminary data.</text>
</comment>
<feature type="transmembrane region" description="Helical" evidence="1">
    <location>
        <begin position="55"/>
        <end position="76"/>
    </location>
</feature>
<name>A0AA39UAU2_9AGAR</name>
<feature type="transmembrane region" description="Helical" evidence="1">
    <location>
        <begin position="12"/>
        <end position="35"/>
    </location>
</feature>